<dbReference type="InterPro" id="IPR045243">
    <property type="entry name" value="Rna14-like"/>
</dbReference>
<dbReference type="SUPFAM" id="SSF48452">
    <property type="entry name" value="TPR-like"/>
    <property type="match status" value="2"/>
</dbReference>
<organism evidence="7 8">
    <name type="scientific">Malassezia pachydermatis</name>
    <dbReference type="NCBI Taxonomy" id="77020"/>
    <lineage>
        <taxon>Eukaryota</taxon>
        <taxon>Fungi</taxon>
        <taxon>Dikarya</taxon>
        <taxon>Basidiomycota</taxon>
        <taxon>Ustilaginomycotina</taxon>
        <taxon>Malasseziomycetes</taxon>
        <taxon>Malasseziales</taxon>
        <taxon>Malasseziaceae</taxon>
        <taxon>Malassezia</taxon>
    </lineage>
</organism>
<feature type="coiled-coil region" evidence="4">
    <location>
        <begin position="379"/>
        <end position="441"/>
    </location>
</feature>
<dbReference type="AlphaFoldDB" id="A0A0M9VNY6"/>
<dbReference type="InterPro" id="IPR003107">
    <property type="entry name" value="HAT"/>
</dbReference>
<dbReference type="Pfam" id="PF05843">
    <property type="entry name" value="Suf"/>
    <property type="match status" value="1"/>
</dbReference>
<feature type="domain" description="PRELI/MSF1" evidence="6">
    <location>
        <begin position="718"/>
        <end position="907"/>
    </location>
</feature>
<dbReference type="Proteomes" id="UP000037751">
    <property type="component" value="Unassembled WGS sequence"/>
</dbReference>
<comment type="function">
    <text evidence="3">Component of the cleavage factor IA (CFIA) complex, which is involved in the endonucleolytic cleavage during polyadenylation-dependent pre-mRNA 3'-end formation.</text>
</comment>
<dbReference type="InterPro" id="IPR006797">
    <property type="entry name" value="PRELI/MSF1_dom"/>
</dbReference>
<feature type="compositionally biased region" description="Basic and acidic residues" evidence="5">
    <location>
        <begin position="691"/>
        <end position="704"/>
    </location>
</feature>
<dbReference type="InterPro" id="IPR011990">
    <property type="entry name" value="TPR-like_helical_dom_sf"/>
</dbReference>
<dbReference type="GO" id="GO:0180010">
    <property type="term" value="P:co-transcriptional mRNA 3'-end processing, cleavage and polyadenylation pathway"/>
    <property type="evidence" value="ECO:0007669"/>
    <property type="project" value="UniProtKB-UniRule"/>
</dbReference>
<evidence type="ECO:0000256" key="3">
    <source>
        <dbReference type="RuleBase" id="RU369035"/>
    </source>
</evidence>
<keyword evidence="1" id="KW-0677">Repeat</keyword>
<name>A0A0M9VNY6_9BASI</name>
<keyword evidence="3" id="KW-0963">Cytoplasm</keyword>
<dbReference type="PROSITE" id="PS50904">
    <property type="entry name" value="PRELI_MSF1"/>
    <property type="match status" value="1"/>
</dbReference>
<dbReference type="GO" id="GO:0005634">
    <property type="term" value="C:nucleus"/>
    <property type="evidence" value="ECO:0007669"/>
    <property type="project" value="UniProtKB-SubCell"/>
</dbReference>
<dbReference type="EMBL" id="LGAV01000005">
    <property type="protein sequence ID" value="KOS13862.1"/>
    <property type="molecule type" value="Genomic_DNA"/>
</dbReference>
<keyword evidence="2 3" id="KW-0539">Nucleus</keyword>
<dbReference type="PANTHER" id="PTHR19980">
    <property type="entry name" value="RNA CLEAVAGE STIMULATION FACTOR"/>
    <property type="match status" value="1"/>
</dbReference>
<comment type="subcellular location">
    <subcellularLocation>
        <location evidence="3">Nucleus</location>
    </subcellularLocation>
    <subcellularLocation>
        <location evidence="3">Cytoplasm</location>
    </subcellularLocation>
    <text evidence="3">Nucleus and/or cytoplasm.</text>
</comment>
<accession>A0A0M9VNY6</accession>
<feature type="region of interest" description="Disordered" evidence="5">
    <location>
        <begin position="631"/>
        <end position="728"/>
    </location>
</feature>
<evidence type="ECO:0000256" key="1">
    <source>
        <dbReference type="ARBA" id="ARBA00022737"/>
    </source>
</evidence>
<evidence type="ECO:0000256" key="2">
    <source>
        <dbReference type="ARBA" id="ARBA00023242"/>
    </source>
</evidence>
<dbReference type="STRING" id="77020.A0A0M9VNY6"/>
<keyword evidence="8" id="KW-1185">Reference proteome</keyword>
<dbReference type="PANTHER" id="PTHR19980:SF0">
    <property type="entry name" value="CLEAVAGE STIMULATION FACTOR SUBUNIT 3"/>
    <property type="match status" value="1"/>
</dbReference>
<evidence type="ECO:0000313" key="7">
    <source>
        <dbReference type="EMBL" id="KOS13862.1"/>
    </source>
</evidence>
<proteinExistence type="predicted"/>
<reference evidence="7 8" key="1">
    <citation type="submission" date="2015-07" db="EMBL/GenBank/DDBJ databases">
        <title>Draft Genome Sequence of Malassezia furfur CBS1878 and Malassezia pachydermatis CBS1879.</title>
        <authorList>
            <person name="Triana S."/>
            <person name="Ohm R."/>
            <person name="Gonzalez A."/>
            <person name="DeCock H."/>
            <person name="Restrepo S."/>
            <person name="Celis A."/>
        </authorList>
    </citation>
    <scope>NUCLEOTIDE SEQUENCE [LARGE SCALE GENOMIC DNA]</scope>
    <source>
        <strain evidence="7 8">CBS 1879</strain>
    </source>
</reference>
<dbReference type="InterPro" id="IPR008847">
    <property type="entry name" value="Suf"/>
</dbReference>
<evidence type="ECO:0000256" key="4">
    <source>
        <dbReference type="SAM" id="Coils"/>
    </source>
</evidence>
<sequence length="918" mass="105021">MLGEGASASVPEGQVGTMPASKKDQLEAKIAEDPRVAGPWLQLIELTREGGQLDDIRDTYERFFEYFPQASAQWMQYVDLELAHSNFDNVDDIFTRCLRSTLSVDLWKLYLSYTRRVHPVPPPTGEENSERDQVRRTLEEAYEFALKFIGWDRESSSIWQDYIQLIREREAKGTWQEGQKMDQLRRAFQSAVVVPLNQVESIWRDYDAYETSLNKLTAKKFLGERSPAYMQARTVLRELKQLTDALERPSLPSQPAWLVANGRTAAQDKRAFKAWHRYLEWEESNPLSIDDTTAFQHRVLSAYKQCVMYARFDPVLWYMAANYCQKQRLETERLVWLRNGIDACPWSVLLRFTYAESCRAQGRYSDATAALDDLVEYTQKQLDLRLRQLARAEQQIEAEIAKERTAQLQKRNQVDSAPDEEEADKVELADIERRLQEEREKRCAIAKKEAQAVLDLWQNAVSQVWIKYMQFVRRAEGIRPTRQIFGRARKSPHCSWEVYEANAMLEYYCSKDPVVATKVFELALKTFGPNEHLVVRYLKFLLSINDDTNARALLERTVHGMPPEKARVVWMSWAEHEYSYGDASAIARLESRLHETYPDLSVMECASMSLRYHNLDSVRSMDMGDSADAILKPKAQRSSRGEVEDKAEETSAAANPEKEPTNTSSQPAKAEAAGRQTMEEIRRSLVTSSEPVKRTRAKAEDKPSKKSKSSAASDTLTRKAARDTPPPPPFVLPDAILYFMNLLPPAMTFDGPPITPEHIFESIDILDEYMCSETGIVHMERLISVEQSAPRWIRSLLGADDVTYVRELIRFDPRVPAVDMESTNLSFSDYLLVQEKIRYTPFEKGTTRFDQKAEFHCRGLEGSSGQGLFSSAAHAVEEASVKRFSQNAAKGRAGFSYVLMALFGDKDAVEYEAHVLDT</sequence>
<evidence type="ECO:0000259" key="6">
    <source>
        <dbReference type="PROSITE" id="PS50904"/>
    </source>
</evidence>
<feature type="region of interest" description="Disordered" evidence="5">
    <location>
        <begin position="1"/>
        <end position="26"/>
    </location>
</feature>
<dbReference type="RefSeq" id="XP_017991494.1">
    <property type="nucleotide sequence ID" value="XM_018136353.1"/>
</dbReference>
<keyword evidence="3" id="KW-0507">mRNA processing</keyword>
<dbReference type="Gene3D" id="1.25.40.1040">
    <property type="match status" value="1"/>
</dbReference>
<gene>
    <name evidence="7" type="ORF">Malapachy_1857</name>
</gene>
<dbReference type="GeneID" id="28728228"/>
<comment type="caution">
    <text evidence="7">The sequence shown here is derived from an EMBL/GenBank/DDBJ whole genome shotgun (WGS) entry which is preliminary data.</text>
</comment>
<protein>
    <recommendedName>
        <fullName evidence="3">mRNA 3'-end-processing protein RNA14</fullName>
    </recommendedName>
</protein>
<dbReference type="GO" id="GO:0003729">
    <property type="term" value="F:mRNA binding"/>
    <property type="evidence" value="ECO:0007669"/>
    <property type="project" value="TreeGrafter"/>
</dbReference>
<dbReference type="Pfam" id="PF04707">
    <property type="entry name" value="PRELI"/>
    <property type="match status" value="1"/>
</dbReference>
<dbReference type="SMART" id="SM00386">
    <property type="entry name" value="HAT"/>
    <property type="match status" value="8"/>
</dbReference>
<dbReference type="GO" id="GO:0005737">
    <property type="term" value="C:cytoplasm"/>
    <property type="evidence" value="ECO:0007669"/>
    <property type="project" value="UniProtKB-SubCell"/>
</dbReference>
<evidence type="ECO:0000313" key="8">
    <source>
        <dbReference type="Proteomes" id="UP000037751"/>
    </source>
</evidence>
<dbReference type="OrthoDB" id="26282at2759"/>
<dbReference type="VEuPathDB" id="FungiDB:Malapachy_1857"/>
<evidence type="ECO:0000256" key="5">
    <source>
        <dbReference type="SAM" id="MobiDB-lite"/>
    </source>
</evidence>
<keyword evidence="4" id="KW-0175">Coiled coil</keyword>